<evidence type="ECO:0000313" key="2">
    <source>
        <dbReference type="EMBL" id="ATG56354.1"/>
    </source>
</evidence>
<accession>A0A291H1W4</accession>
<proteinExistence type="predicted"/>
<reference evidence="2 3" key="1">
    <citation type="journal article" date="2014" name="Int. J. Syst. Evol. Microbiol.">
        <title>Brachybacterium ginsengisoli sp. nov., isolated from soil of a ginseng field.</title>
        <authorList>
            <person name="Hoang V.A."/>
            <person name="Kim Y.J."/>
            <person name="Nguyen N.L."/>
            <person name="Yang D.C."/>
        </authorList>
    </citation>
    <scope>NUCLEOTIDE SEQUENCE [LARGE SCALE GENOMIC DNA]</scope>
    <source>
        <strain evidence="2 3">DCY80</strain>
    </source>
</reference>
<evidence type="ECO:0000256" key="1">
    <source>
        <dbReference type="SAM" id="Phobius"/>
    </source>
</evidence>
<gene>
    <name evidence="2" type="ORF">CFK41_17365</name>
</gene>
<keyword evidence="1" id="KW-0812">Transmembrane</keyword>
<keyword evidence="3" id="KW-1185">Reference proteome</keyword>
<keyword evidence="1" id="KW-0472">Membrane</keyword>
<dbReference type="AlphaFoldDB" id="A0A291H1W4"/>
<dbReference type="KEGG" id="bgg:CFK41_17365"/>
<dbReference type="Proteomes" id="UP000217889">
    <property type="component" value="Chromosome"/>
</dbReference>
<name>A0A291H1W4_9MICO</name>
<protein>
    <submittedName>
        <fullName evidence="2">Uncharacterized protein</fullName>
    </submittedName>
</protein>
<feature type="transmembrane region" description="Helical" evidence="1">
    <location>
        <begin position="20"/>
        <end position="42"/>
    </location>
</feature>
<sequence length="60" mass="6515">MIDLPFAFHWYESLVPFVQVPGAAVSFVPTFAVPLTFGVVVVRTPAATGFEVPEVYETAV</sequence>
<dbReference type="EMBL" id="CP023564">
    <property type="protein sequence ID" value="ATG56354.1"/>
    <property type="molecule type" value="Genomic_DNA"/>
</dbReference>
<keyword evidence="1" id="KW-1133">Transmembrane helix</keyword>
<evidence type="ECO:0000313" key="3">
    <source>
        <dbReference type="Proteomes" id="UP000217889"/>
    </source>
</evidence>
<organism evidence="2 3">
    <name type="scientific">Brachybacterium ginsengisoli</name>
    <dbReference type="NCBI Taxonomy" id="1331682"/>
    <lineage>
        <taxon>Bacteria</taxon>
        <taxon>Bacillati</taxon>
        <taxon>Actinomycetota</taxon>
        <taxon>Actinomycetes</taxon>
        <taxon>Micrococcales</taxon>
        <taxon>Dermabacteraceae</taxon>
        <taxon>Brachybacterium</taxon>
    </lineage>
</organism>